<sequence length="428" mass="49127">MSINYSKSVIEKIKKAVAEQSDNPRWSEVFSNCFDNTLETTVKTTVNDTFVITGDIPAMWLRDSSAQIKPYLAVANDDENIQQMIRGLVDRQIKYILIDPYANAFNETENGHCYHQDITEMNGWIWERKYEVDSLCYPIELAYLLWKETGETKHFTREFKQAAATIIHLFKTEQHHENSPYRFERFGERPEDTLSNNGLGEPCGYTGMTWSGFRPSDDSCTYNYLIPANMFAVVILGYLSEISNQIYDDELMAEKADKLKQEIHHGITKWGIVEHQGQKVYAYEVDGLGNYLLMDDANVPSLLAAPYLGYCSINDAIYQNTRTLILSDTNPYYYAGTKLKGIGSEHTPKEFVWPIALCIQGLTTNSQLEKAQLLDILVQTDAGTNHMHEGVNVDDPQKYTREWFSWANMMFCAFLLDYLKIGQLERSK</sequence>
<dbReference type="OrthoDB" id="181472at2"/>
<dbReference type="PATRIC" id="fig|1158612.3.peg.2681"/>
<dbReference type="eggNOG" id="COG3538">
    <property type="taxonomic scope" value="Bacteria"/>
</dbReference>
<dbReference type="PANTHER" id="PTHR31047:SF0">
    <property type="entry name" value="MEIOTICALLY UP-REGULATED GENE 157 PROTEIN"/>
    <property type="match status" value="1"/>
</dbReference>
<dbReference type="SUPFAM" id="SSF48208">
    <property type="entry name" value="Six-hairpin glycosidases"/>
    <property type="match status" value="1"/>
</dbReference>
<dbReference type="Proteomes" id="UP000013840">
    <property type="component" value="Unassembled WGS sequence"/>
</dbReference>
<reference evidence="1 2" key="1">
    <citation type="submission" date="2013-02" db="EMBL/GenBank/DDBJ databases">
        <title>The Genome Sequence of Enterococcus caccae BAA-1240.</title>
        <authorList>
            <consortium name="The Broad Institute Genome Sequencing Platform"/>
            <consortium name="The Broad Institute Genome Sequencing Center for Infectious Disease"/>
            <person name="Earl A.M."/>
            <person name="Gilmore M.S."/>
            <person name="Lebreton F."/>
            <person name="Walker B."/>
            <person name="Young S.K."/>
            <person name="Zeng Q."/>
            <person name="Gargeya S."/>
            <person name="Fitzgerald M."/>
            <person name="Haas B."/>
            <person name="Abouelleil A."/>
            <person name="Alvarado L."/>
            <person name="Arachchi H.M."/>
            <person name="Berlin A.M."/>
            <person name="Chapman S.B."/>
            <person name="Dewar J."/>
            <person name="Goldberg J."/>
            <person name="Griggs A."/>
            <person name="Gujja S."/>
            <person name="Hansen M."/>
            <person name="Howarth C."/>
            <person name="Imamovic A."/>
            <person name="Larimer J."/>
            <person name="McCowan C."/>
            <person name="Murphy C."/>
            <person name="Neiman D."/>
            <person name="Pearson M."/>
            <person name="Priest M."/>
            <person name="Roberts A."/>
            <person name="Saif S."/>
            <person name="Shea T."/>
            <person name="Sisk P."/>
            <person name="Sykes S."/>
            <person name="Wortman J."/>
            <person name="Nusbaum C."/>
            <person name="Birren B."/>
        </authorList>
    </citation>
    <scope>NUCLEOTIDE SEQUENCE [LARGE SCALE GENOMIC DNA]</scope>
    <source>
        <strain evidence="1 2">ATCC BAA-1240</strain>
    </source>
</reference>
<dbReference type="Pfam" id="PF06824">
    <property type="entry name" value="Glyco_hydro_125"/>
    <property type="match status" value="1"/>
</dbReference>
<keyword evidence="2" id="KW-1185">Reference proteome</keyword>
<dbReference type="GO" id="GO:0005975">
    <property type="term" value="P:carbohydrate metabolic process"/>
    <property type="evidence" value="ECO:0007669"/>
    <property type="project" value="InterPro"/>
</dbReference>
<organism evidence="1 2">
    <name type="scientific">Enterococcus caccae ATCC BAA-1240</name>
    <dbReference type="NCBI Taxonomy" id="1158612"/>
    <lineage>
        <taxon>Bacteria</taxon>
        <taxon>Bacillati</taxon>
        <taxon>Bacillota</taxon>
        <taxon>Bacilli</taxon>
        <taxon>Lactobacillales</taxon>
        <taxon>Enterococcaceae</taxon>
        <taxon>Enterococcus</taxon>
    </lineage>
</organism>
<name>R3TQM3_9ENTE</name>
<evidence type="ECO:0000313" key="2">
    <source>
        <dbReference type="Proteomes" id="UP000013840"/>
    </source>
</evidence>
<dbReference type="PIRSF" id="PIRSF028846">
    <property type="entry name" value="UCP028846"/>
    <property type="match status" value="1"/>
</dbReference>
<dbReference type="STRING" id="317735.RU98_GL003012"/>
<dbReference type="InterPro" id="IPR008928">
    <property type="entry name" value="6-hairpin_glycosidase_sf"/>
</dbReference>
<dbReference type="EMBL" id="AJAU01000022">
    <property type="protein sequence ID" value="EOL43388.1"/>
    <property type="molecule type" value="Genomic_DNA"/>
</dbReference>
<dbReference type="SMART" id="SM01149">
    <property type="entry name" value="DUF1237"/>
    <property type="match status" value="1"/>
</dbReference>
<evidence type="ECO:0000313" key="1">
    <source>
        <dbReference type="EMBL" id="EOL43388.1"/>
    </source>
</evidence>
<dbReference type="Gene3D" id="1.50.10.10">
    <property type="match status" value="1"/>
</dbReference>
<dbReference type="InterPro" id="IPR012341">
    <property type="entry name" value="6hp_glycosidase-like_sf"/>
</dbReference>
<gene>
    <name evidence="1" type="ORF">UC7_02717</name>
</gene>
<dbReference type="InterPro" id="IPR008313">
    <property type="entry name" value="GH125"/>
</dbReference>
<protein>
    <recommendedName>
        <fullName evidence="3">Glycosyl hydrolase</fullName>
    </recommendedName>
</protein>
<evidence type="ECO:0008006" key="3">
    <source>
        <dbReference type="Google" id="ProtNLM"/>
    </source>
</evidence>
<comment type="caution">
    <text evidence="1">The sequence shown here is derived from an EMBL/GenBank/DDBJ whole genome shotgun (WGS) entry which is preliminary data.</text>
</comment>
<dbReference type="AlphaFoldDB" id="R3TQM3"/>
<proteinExistence type="predicted"/>
<accession>R3TQM3</accession>
<dbReference type="PANTHER" id="PTHR31047">
    <property type="entry name" value="MEIOTICALLY UP-REGULATED GENE 157 PROTEIN"/>
    <property type="match status" value="1"/>
</dbReference>
<dbReference type="RefSeq" id="WP_010772802.1">
    <property type="nucleotide sequence ID" value="NZ_KB946335.1"/>
</dbReference>